<dbReference type="HOGENOM" id="CLU_466838_0_0_12"/>
<name>H9UF86_SPIAZ</name>
<organism evidence="1 2">
    <name type="scientific">Spirochaeta africana (strain ATCC 700263 / DSM 8902 / Z-7692)</name>
    <dbReference type="NCBI Taxonomy" id="889378"/>
    <lineage>
        <taxon>Bacteria</taxon>
        <taxon>Pseudomonadati</taxon>
        <taxon>Spirochaetota</taxon>
        <taxon>Spirochaetia</taxon>
        <taxon>Spirochaetales</taxon>
        <taxon>Spirochaetaceae</taxon>
        <taxon>Spirochaeta</taxon>
    </lineage>
</organism>
<accession>H9UF86</accession>
<dbReference type="PROSITE" id="PS51257">
    <property type="entry name" value="PROKAR_LIPOPROTEIN"/>
    <property type="match status" value="1"/>
</dbReference>
<keyword evidence="2" id="KW-1185">Reference proteome</keyword>
<dbReference type="OrthoDB" id="7451512at2"/>
<dbReference type="Proteomes" id="UP000007383">
    <property type="component" value="Chromosome"/>
</dbReference>
<dbReference type="EMBL" id="CP003282">
    <property type="protein sequence ID" value="AFG36179.1"/>
    <property type="molecule type" value="Genomic_DNA"/>
</dbReference>
<sequence length="584" mass="64237">MGKATIRVWRALGVGAVVAAAAAGCSLGVFSQREYSAMQVQFRVPTVVSVQPEADTNSRTTLDGSRSARYIIPQDGLQARVRVQGVGHTFLVEQILPLQLEGDEVTGLAAFAEVPANKPLRVSVTVYRDSDGIENLHYAQRDITIAPESQQTLQLFLRPHADVIYGTIDLDGQYDGSPPDTALLEPGGYAGFRMLAGMHTTYYLSVFQYQFGNEIVMLMQRANGELVTGQIDGDDMLTWELVGPGEYVVSFYHTGTGGDPIEINFENWDLEFPVAFIGGTLEIQANFAYPTAEVDVVYLFGDAGLTLFAGEGYADITVWSASIRAGSYTALYAVAMVYDPQLGSFMFRSPNLGGRTVVEGESQTQDLVLDDTWVEIEPWWEPDIGGSVQVVDMDPFPPDTSYWIGVYSVPGWYEQVAHGWGSGSSWEGYITMDENYLDSYIWFAALQEDEISVFTSGNLGELELSNPSVALDILIDGWNQEEFLESPKGSFAVQDGLPAEDWDAVVFYRDAALSDMIESGWVFSGSTVYEFEMLPIGYYPEVYIEAFHTDGTYTSGNLGPLQAYRPGLLDFPVVVDASWNFIGN</sequence>
<gene>
    <name evidence="1" type="ordered locus">Spiaf_0070</name>
</gene>
<evidence type="ECO:0000313" key="1">
    <source>
        <dbReference type="EMBL" id="AFG36179.1"/>
    </source>
</evidence>
<protein>
    <submittedName>
        <fullName evidence="1">Uncharacterized protein</fullName>
    </submittedName>
</protein>
<dbReference type="KEGG" id="sfc:Spiaf_0070"/>
<evidence type="ECO:0000313" key="2">
    <source>
        <dbReference type="Proteomes" id="UP000007383"/>
    </source>
</evidence>
<dbReference type="STRING" id="889378.Spiaf_0070"/>
<reference evidence="2" key="1">
    <citation type="journal article" date="2013" name="Stand. Genomic Sci.">
        <title>Complete genome sequence of the halophilic bacterium Spirochaeta africana type strain (Z-7692(T)) from the alkaline Lake Magadi in the East African Rift.</title>
        <authorList>
            <person name="Liolos K."/>
            <person name="Abt B."/>
            <person name="Scheuner C."/>
            <person name="Teshima H."/>
            <person name="Held B."/>
            <person name="Lapidus A."/>
            <person name="Nolan M."/>
            <person name="Lucas S."/>
            <person name="Deshpande S."/>
            <person name="Cheng J.F."/>
            <person name="Tapia R."/>
            <person name="Goodwin L.A."/>
            <person name="Pitluck S."/>
            <person name="Pagani I."/>
            <person name="Ivanova N."/>
            <person name="Mavromatis K."/>
            <person name="Mikhailova N."/>
            <person name="Huntemann M."/>
            <person name="Pati A."/>
            <person name="Chen A."/>
            <person name="Palaniappan K."/>
            <person name="Land M."/>
            <person name="Rohde M."/>
            <person name="Tindall B.J."/>
            <person name="Detter J.C."/>
            <person name="Goker M."/>
            <person name="Bristow J."/>
            <person name="Eisen J.A."/>
            <person name="Markowitz V."/>
            <person name="Hugenholtz P."/>
            <person name="Woyke T."/>
            <person name="Klenk H.P."/>
            <person name="Kyrpides N.C."/>
        </authorList>
    </citation>
    <scope>NUCLEOTIDE SEQUENCE</scope>
    <source>
        <strain evidence="2">ATCC 700263 / DSM 8902 / Z-7692</strain>
    </source>
</reference>
<dbReference type="AlphaFoldDB" id="H9UF86"/>
<proteinExistence type="predicted"/>
<dbReference type="PATRIC" id="fig|889378.3.peg.72"/>
<dbReference type="RefSeq" id="WP_014454177.1">
    <property type="nucleotide sequence ID" value="NC_017098.1"/>
</dbReference>